<dbReference type="Pfam" id="PF12833">
    <property type="entry name" value="HTH_18"/>
    <property type="match status" value="1"/>
</dbReference>
<keyword evidence="1" id="KW-0805">Transcription regulation</keyword>
<accession>A0ABX9IJ14</accession>
<dbReference type="InterPro" id="IPR053142">
    <property type="entry name" value="PchR_regulatory_protein"/>
</dbReference>
<reference evidence="5 6" key="1">
    <citation type="journal article" date="2010" name="Syst. Appl. Microbiol.">
        <title>Four new species of Chryseobacterium from the rhizosphere of coastal sand dune plants, Chryseobacterium elymi sp. nov., Chryseobacterium hagamense sp. nov., Chryseobacterium lathyri sp. nov. and Chryseobacterium rhizosphaerae sp. nov.</title>
        <authorList>
            <person name="Cho S.H."/>
            <person name="Lee K.S."/>
            <person name="Shin D.S."/>
            <person name="Han J.H."/>
            <person name="Park K.S."/>
            <person name="Lee C.H."/>
            <person name="Park K.H."/>
            <person name="Kim S.B."/>
        </authorList>
    </citation>
    <scope>NUCLEOTIDE SEQUENCE [LARGE SCALE GENOMIC DNA]</scope>
    <source>
        <strain evidence="5 6">KCTC 22548</strain>
    </source>
</reference>
<dbReference type="Proteomes" id="UP000256491">
    <property type="component" value="Unassembled WGS sequence"/>
</dbReference>
<evidence type="ECO:0000313" key="5">
    <source>
        <dbReference type="EMBL" id="REC74541.1"/>
    </source>
</evidence>
<dbReference type="InterPro" id="IPR018060">
    <property type="entry name" value="HTH_AraC"/>
</dbReference>
<sequence length="310" mass="36692">MIFVMFYNFINLHPINYRFMELLLPYLEPDGFKQGLIQDYRFCDKDFLNSTVLEMPEDLGSGKLILFSKRNFHFFRGKWNFHEETIFHSPHKVGDNGMMDFRINKEGKISSNFINDEKKFEHNTTDIDGVRIFVPKNLFSKDNGLLKEKLENAQRNYLSQEKLKTIFDTPFDDASCSIILESRILEFLSYWIHYLLSDEKTFEHKKAFEDKIKLAKDFVDTNAFQTLAIREISRYCGLNSSDLKKGFKDYTRLPIHQYIIKARMEKARSMLLETEKSVGEISDCIGYNNRGHFSQLYLRHFGKLPSEERQ</sequence>
<gene>
    <name evidence="5" type="ORF">DRF57_13700</name>
</gene>
<proteinExistence type="predicted"/>
<organism evidence="5 6">
    <name type="scientific">Chryseobacterium rhizosphaerae</name>
    <dbReference type="NCBI Taxonomy" id="395937"/>
    <lineage>
        <taxon>Bacteria</taxon>
        <taxon>Pseudomonadati</taxon>
        <taxon>Bacteroidota</taxon>
        <taxon>Flavobacteriia</taxon>
        <taxon>Flavobacteriales</taxon>
        <taxon>Weeksellaceae</taxon>
        <taxon>Chryseobacterium group</taxon>
        <taxon>Chryseobacterium</taxon>
    </lineage>
</organism>
<dbReference type="PROSITE" id="PS01124">
    <property type="entry name" value="HTH_ARAC_FAMILY_2"/>
    <property type="match status" value="1"/>
</dbReference>
<dbReference type="PROSITE" id="PS00041">
    <property type="entry name" value="HTH_ARAC_FAMILY_1"/>
    <property type="match status" value="1"/>
</dbReference>
<feature type="domain" description="HTH araC/xylS-type" evidence="4">
    <location>
        <begin position="213"/>
        <end position="310"/>
    </location>
</feature>
<dbReference type="InterPro" id="IPR018062">
    <property type="entry name" value="HTH_AraC-typ_CS"/>
</dbReference>
<evidence type="ECO:0000313" key="6">
    <source>
        <dbReference type="Proteomes" id="UP000256491"/>
    </source>
</evidence>
<keyword evidence="6" id="KW-1185">Reference proteome</keyword>
<evidence type="ECO:0000256" key="1">
    <source>
        <dbReference type="ARBA" id="ARBA00023015"/>
    </source>
</evidence>
<dbReference type="Gene3D" id="1.10.10.60">
    <property type="entry name" value="Homeodomain-like"/>
    <property type="match status" value="2"/>
</dbReference>
<evidence type="ECO:0000259" key="4">
    <source>
        <dbReference type="PROSITE" id="PS01124"/>
    </source>
</evidence>
<comment type="caution">
    <text evidence="5">The sequence shown here is derived from an EMBL/GenBank/DDBJ whole genome shotgun (WGS) entry which is preliminary data.</text>
</comment>
<dbReference type="SMART" id="SM00342">
    <property type="entry name" value="HTH_ARAC"/>
    <property type="match status" value="1"/>
</dbReference>
<dbReference type="EMBL" id="QNUF01000015">
    <property type="protein sequence ID" value="REC74541.1"/>
    <property type="molecule type" value="Genomic_DNA"/>
</dbReference>
<dbReference type="SUPFAM" id="SSF46689">
    <property type="entry name" value="Homeodomain-like"/>
    <property type="match status" value="1"/>
</dbReference>
<protein>
    <submittedName>
        <fullName evidence="5">AraC family transcriptional regulator</fullName>
    </submittedName>
</protein>
<evidence type="ECO:0000256" key="3">
    <source>
        <dbReference type="ARBA" id="ARBA00023163"/>
    </source>
</evidence>
<evidence type="ECO:0000256" key="2">
    <source>
        <dbReference type="ARBA" id="ARBA00023125"/>
    </source>
</evidence>
<dbReference type="InterPro" id="IPR009057">
    <property type="entry name" value="Homeodomain-like_sf"/>
</dbReference>
<keyword evidence="2" id="KW-0238">DNA-binding</keyword>
<dbReference type="PANTHER" id="PTHR47893:SF1">
    <property type="entry name" value="REGULATORY PROTEIN PCHR"/>
    <property type="match status" value="1"/>
</dbReference>
<dbReference type="PANTHER" id="PTHR47893">
    <property type="entry name" value="REGULATORY PROTEIN PCHR"/>
    <property type="match status" value="1"/>
</dbReference>
<name>A0ABX9IJ14_9FLAO</name>
<keyword evidence="3" id="KW-0804">Transcription</keyword>